<gene>
    <name evidence="8" type="ORF">GTO91_09630</name>
</gene>
<dbReference type="InterPro" id="IPR032816">
    <property type="entry name" value="VTT_dom"/>
</dbReference>
<evidence type="ECO:0000256" key="6">
    <source>
        <dbReference type="RuleBase" id="RU366058"/>
    </source>
</evidence>
<feature type="domain" description="VTT" evidence="7">
    <location>
        <begin position="72"/>
        <end position="190"/>
    </location>
</feature>
<evidence type="ECO:0000256" key="1">
    <source>
        <dbReference type="ARBA" id="ARBA00004651"/>
    </source>
</evidence>
<dbReference type="GO" id="GO:0005886">
    <property type="term" value="C:plasma membrane"/>
    <property type="evidence" value="ECO:0007669"/>
    <property type="project" value="UniProtKB-SubCell"/>
</dbReference>
<comment type="caution">
    <text evidence="8">The sequence shown here is derived from an EMBL/GenBank/DDBJ whole genome shotgun (WGS) entry which is preliminary data.</text>
</comment>
<comment type="caution">
    <text evidence="6">Lacks conserved residue(s) required for the propagation of feature annotation.</text>
</comment>
<dbReference type="AlphaFoldDB" id="A0A845L176"/>
<protein>
    <recommendedName>
        <fullName evidence="6">TVP38/TMEM64 family membrane protein</fullName>
    </recommendedName>
</protein>
<dbReference type="PANTHER" id="PTHR12677">
    <property type="entry name" value="GOLGI APPARATUS MEMBRANE PROTEIN TVP38-RELATED"/>
    <property type="match status" value="1"/>
</dbReference>
<proteinExistence type="inferred from homology"/>
<evidence type="ECO:0000256" key="3">
    <source>
        <dbReference type="ARBA" id="ARBA00022692"/>
    </source>
</evidence>
<keyword evidence="4 6" id="KW-1133">Transmembrane helix</keyword>
<feature type="transmembrane region" description="Helical" evidence="6">
    <location>
        <begin position="158"/>
        <end position="179"/>
    </location>
</feature>
<keyword evidence="3 6" id="KW-0812">Transmembrane</keyword>
<dbReference type="EMBL" id="WXEY01000008">
    <property type="protein sequence ID" value="MZP29963.1"/>
    <property type="molecule type" value="Genomic_DNA"/>
</dbReference>
<keyword evidence="5 6" id="KW-0472">Membrane</keyword>
<evidence type="ECO:0000313" key="9">
    <source>
        <dbReference type="Proteomes" id="UP000463470"/>
    </source>
</evidence>
<sequence>MNPRSIGPKGAALLALVVVGALLFGTEPGRRIVDLVTLTDLDELTAVLRSYGWAAWFAGFLIMTVQTLIGVIPAVFLLGALVIVFGWGPGLFIGWSGEIAGSAVAFVLFRYFGRGPVARWLAKHRRFSEWDEWTARHGFSSIFLVRLAPFVPSGAVNLAAAVSSVGFVPFILGTALGKIPTILLETVVGHDMWNPVENASRLALAVIALGLLAIIIKRFR</sequence>
<reference evidence="8 9" key="1">
    <citation type="submission" date="2020-01" db="EMBL/GenBank/DDBJ databases">
        <title>Whole-genome sequence of Heliobacterium undosum DSM 13378.</title>
        <authorList>
            <person name="Kyndt J.A."/>
            <person name="Meyer T.E."/>
        </authorList>
    </citation>
    <scope>NUCLEOTIDE SEQUENCE [LARGE SCALE GENOMIC DNA]</scope>
    <source>
        <strain evidence="8 9">DSM 13378</strain>
    </source>
</reference>
<dbReference type="PANTHER" id="PTHR12677:SF59">
    <property type="entry name" value="GOLGI APPARATUS MEMBRANE PROTEIN TVP38-RELATED"/>
    <property type="match status" value="1"/>
</dbReference>
<evidence type="ECO:0000259" key="7">
    <source>
        <dbReference type="Pfam" id="PF09335"/>
    </source>
</evidence>
<feature type="transmembrane region" description="Helical" evidence="6">
    <location>
        <begin position="53"/>
        <end position="85"/>
    </location>
</feature>
<keyword evidence="2 6" id="KW-1003">Cell membrane</keyword>
<dbReference type="Pfam" id="PF09335">
    <property type="entry name" value="VTT_dom"/>
    <property type="match status" value="1"/>
</dbReference>
<evidence type="ECO:0000256" key="4">
    <source>
        <dbReference type="ARBA" id="ARBA00022989"/>
    </source>
</evidence>
<evidence type="ECO:0000313" key="8">
    <source>
        <dbReference type="EMBL" id="MZP29963.1"/>
    </source>
</evidence>
<accession>A0A845L176</accession>
<organism evidence="8 9">
    <name type="scientific">Heliomicrobium undosum</name>
    <dbReference type="NCBI Taxonomy" id="121734"/>
    <lineage>
        <taxon>Bacteria</taxon>
        <taxon>Bacillati</taxon>
        <taxon>Bacillota</taxon>
        <taxon>Clostridia</taxon>
        <taxon>Eubacteriales</taxon>
        <taxon>Heliobacteriaceae</taxon>
        <taxon>Heliomicrobium</taxon>
    </lineage>
</organism>
<dbReference type="RefSeq" id="WP_161258341.1">
    <property type="nucleotide sequence ID" value="NZ_WXEY01000008.1"/>
</dbReference>
<comment type="similarity">
    <text evidence="6">Belongs to the TVP38/TMEM64 family.</text>
</comment>
<evidence type="ECO:0000256" key="2">
    <source>
        <dbReference type="ARBA" id="ARBA00022475"/>
    </source>
</evidence>
<dbReference type="Proteomes" id="UP000463470">
    <property type="component" value="Unassembled WGS sequence"/>
</dbReference>
<evidence type="ECO:0000256" key="5">
    <source>
        <dbReference type="ARBA" id="ARBA00023136"/>
    </source>
</evidence>
<keyword evidence="9" id="KW-1185">Reference proteome</keyword>
<dbReference type="InterPro" id="IPR015414">
    <property type="entry name" value="TMEM64"/>
</dbReference>
<feature type="transmembrane region" description="Helical" evidence="6">
    <location>
        <begin position="92"/>
        <end position="113"/>
    </location>
</feature>
<comment type="subcellular location">
    <subcellularLocation>
        <location evidence="1 6">Cell membrane</location>
        <topology evidence="1 6">Multi-pass membrane protein</topology>
    </subcellularLocation>
</comment>
<dbReference type="OrthoDB" id="5471155at2"/>
<name>A0A845L176_9FIRM</name>
<feature type="transmembrane region" description="Helical" evidence="6">
    <location>
        <begin position="199"/>
        <end position="216"/>
    </location>
</feature>